<dbReference type="PROSITE" id="PS00141">
    <property type="entry name" value="ASP_PROTEASE"/>
    <property type="match status" value="2"/>
</dbReference>
<dbReference type="Pfam" id="PF05184">
    <property type="entry name" value="SapB_1"/>
    <property type="match status" value="1"/>
</dbReference>
<evidence type="ECO:0000256" key="5">
    <source>
        <dbReference type="ARBA" id="ARBA00023145"/>
    </source>
</evidence>
<keyword evidence="6" id="KW-1015">Disulfide bond</keyword>
<accession>A0A1U7Z2H6</accession>
<protein>
    <submittedName>
        <fullName evidence="10">Cyprosin-like</fullName>
    </submittedName>
</protein>
<dbReference type="InterPro" id="IPR008138">
    <property type="entry name" value="SapB_2"/>
</dbReference>
<evidence type="ECO:0000313" key="10">
    <source>
        <dbReference type="RefSeq" id="XP_010241437.1"/>
    </source>
</evidence>
<proteinExistence type="inferred from homology"/>
<dbReference type="SMART" id="SM00741">
    <property type="entry name" value="SapB"/>
    <property type="match status" value="1"/>
</dbReference>
<dbReference type="InterPro" id="IPR033121">
    <property type="entry name" value="PEPTIDASE_A1"/>
</dbReference>
<dbReference type="GO" id="GO:0006629">
    <property type="term" value="P:lipid metabolic process"/>
    <property type="evidence" value="ECO:0007669"/>
    <property type="project" value="InterPro"/>
</dbReference>
<dbReference type="GO" id="GO:0004190">
    <property type="term" value="F:aspartic-type endopeptidase activity"/>
    <property type="evidence" value="ECO:0000318"/>
    <property type="project" value="GO_Central"/>
</dbReference>
<evidence type="ECO:0000256" key="6">
    <source>
        <dbReference type="ARBA" id="ARBA00023157"/>
    </source>
</evidence>
<dbReference type="PRINTS" id="PR00792">
    <property type="entry name" value="PEPSIN"/>
</dbReference>
<evidence type="ECO:0000256" key="8">
    <source>
        <dbReference type="RuleBase" id="RU000454"/>
    </source>
</evidence>
<evidence type="ECO:0000256" key="7">
    <source>
        <dbReference type="ARBA" id="ARBA00023180"/>
    </source>
</evidence>
<dbReference type="GeneID" id="104586039"/>
<organism evidence="9 10">
    <name type="scientific">Nelumbo nucifera</name>
    <name type="common">Sacred lotus</name>
    <dbReference type="NCBI Taxonomy" id="4432"/>
    <lineage>
        <taxon>Eukaryota</taxon>
        <taxon>Viridiplantae</taxon>
        <taxon>Streptophyta</taxon>
        <taxon>Embryophyta</taxon>
        <taxon>Tracheophyta</taxon>
        <taxon>Spermatophyta</taxon>
        <taxon>Magnoliopsida</taxon>
        <taxon>Proteales</taxon>
        <taxon>Nelumbonaceae</taxon>
        <taxon>Nelumbo</taxon>
    </lineage>
</organism>
<name>A0A1U7Z2H6_NELNU</name>
<comment type="similarity">
    <text evidence="1 8">Belongs to the peptidase A1 family.</text>
</comment>
<evidence type="ECO:0000313" key="9">
    <source>
        <dbReference type="Proteomes" id="UP000189703"/>
    </source>
</evidence>
<dbReference type="InterPro" id="IPR008139">
    <property type="entry name" value="SaposinB_dom"/>
</dbReference>
<keyword evidence="7" id="KW-0325">Glycoprotein</keyword>
<evidence type="ECO:0000256" key="4">
    <source>
        <dbReference type="ARBA" id="ARBA00022801"/>
    </source>
</evidence>
<dbReference type="CDD" id="cd06098">
    <property type="entry name" value="phytepsin"/>
    <property type="match status" value="1"/>
</dbReference>
<dbReference type="Gene3D" id="1.10.225.10">
    <property type="entry name" value="Saposin-like"/>
    <property type="match status" value="1"/>
</dbReference>
<dbReference type="Pfam" id="PF00026">
    <property type="entry name" value="Asp"/>
    <property type="match status" value="1"/>
</dbReference>
<dbReference type="PROSITE" id="PS50015">
    <property type="entry name" value="SAP_B"/>
    <property type="match status" value="2"/>
</dbReference>
<sequence length="507" mass="55795">MRWKLLLLFFCLSALTSALALHAFSNGLVRIGLKKRPLDPTSLNAMKLVNKVSKYAGGLWDIHHNLHDFNEDIVSLKNYLNAQYYGEIGIGSPPQNFTVIFDTGSSNLWVPSSKCYFSIACYFHSKYKSTHSSTYTKIGNSCSIHYGSGSISGFFSQDNVQIGDLIVKDQVFIEATREQMLPFLLAKFDGILGLGFQEISVGNVVPVWYNMVEQGLVNDAVFSFWLNRDPQAVEGGEIVFGGVDPNHFKGKHTYIPITKKGYWQFEMGDIFIGSYSTGFCEAGCAAIVDSGTSLLAGPPTVVTEINHAIGAEGVMSMECKAVVSEYGDLIWELLTAGIQPDKVCTQIGLCFFNGTQHVSSDIKIVVEKQNEGSSSGDSVLCTTCEMAVVWIRNQLRLKQTKEVVFRYANELCEKMPSPAGESIIDCDSLVGLPDVSFFIGDKLFTLTPEQYILKTVKGDITVCISGFITLDFQSAQGPLWILGDVFMGVYHTVFDFSNLQVGFAEAT</sequence>
<dbReference type="Proteomes" id="UP000189703">
    <property type="component" value="Unplaced"/>
</dbReference>
<dbReference type="PROSITE" id="PS51767">
    <property type="entry name" value="PEPTIDASE_A1"/>
    <property type="match status" value="1"/>
</dbReference>
<dbReference type="InterPro" id="IPR033869">
    <property type="entry name" value="Phytepsin"/>
</dbReference>
<dbReference type="SUPFAM" id="SSF50630">
    <property type="entry name" value="Acid proteases"/>
    <property type="match status" value="1"/>
</dbReference>
<evidence type="ECO:0000256" key="2">
    <source>
        <dbReference type="ARBA" id="ARBA00022670"/>
    </source>
</evidence>
<keyword evidence="3 8" id="KW-0064">Aspartyl protease</keyword>
<dbReference type="FunFam" id="2.40.70.10:FF:000115">
    <property type="entry name" value="Lysosomal aspartic protease"/>
    <property type="match status" value="1"/>
</dbReference>
<dbReference type="InterPro" id="IPR011001">
    <property type="entry name" value="Saposin-like"/>
</dbReference>
<dbReference type="eggNOG" id="KOG1339">
    <property type="taxonomic scope" value="Eukaryota"/>
</dbReference>
<dbReference type="KEGG" id="nnu:104586039"/>
<dbReference type="Pfam" id="PF03489">
    <property type="entry name" value="SapB_2"/>
    <property type="match status" value="1"/>
</dbReference>
<dbReference type="RefSeq" id="XP_010241437.1">
    <property type="nucleotide sequence ID" value="XM_010243135.2"/>
</dbReference>
<dbReference type="Gene3D" id="2.40.70.10">
    <property type="entry name" value="Acid Proteases"/>
    <property type="match status" value="2"/>
</dbReference>
<keyword evidence="2 8" id="KW-0645">Protease</keyword>
<dbReference type="InterPro" id="IPR001969">
    <property type="entry name" value="Aspartic_peptidase_AS"/>
</dbReference>
<dbReference type="OrthoDB" id="771136at2759"/>
<dbReference type="OMA" id="NIACWTH"/>
<dbReference type="AlphaFoldDB" id="A0A1U7Z2H6"/>
<dbReference type="InterPro" id="IPR007856">
    <property type="entry name" value="SapB_1"/>
</dbReference>
<dbReference type="PANTHER" id="PTHR47966">
    <property type="entry name" value="BETA-SITE APP-CLEAVING ENZYME, ISOFORM A-RELATED"/>
    <property type="match status" value="1"/>
</dbReference>
<dbReference type="GO" id="GO:0006508">
    <property type="term" value="P:proteolysis"/>
    <property type="evidence" value="ECO:0000318"/>
    <property type="project" value="GO_Central"/>
</dbReference>
<keyword evidence="9" id="KW-1185">Reference proteome</keyword>
<dbReference type="InterPro" id="IPR021109">
    <property type="entry name" value="Peptidase_aspartic_dom_sf"/>
</dbReference>
<dbReference type="InterPro" id="IPR001461">
    <property type="entry name" value="Aspartic_peptidase_A1"/>
</dbReference>
<reference evidence="10" key="1">
    <citation type="submission" date="2025-08" db="UniProtKB">
        <authorList>
            <consortium name="RefSeq"/>
        </authorList>
    </citation>
    <scope>IDENTIFICATION</scope>
</reference>
<dbReference type="PANTHER" id="PTHR47966:SF28">
    <property type="entry name" value="OS01G0290000 PROTEIN"/>
    <property type="match status" value="1"/>
</dbReference>
<gene>
    <name evidence="10" type="primary">LOC104586039</name>
</gene>
<evidence type="ECO:0000256" key="3">
    <source>
        <dbReference type="ARBA" id="ARBA00022750"/>
    </source>
</evidence>
<dbReference type="FunFam" id="2.40.70.10:FF:000044">
    <property type="entry name" value="Lysosomal aspartic protease"/>
    <property type="match status" value="1"/>
</dbReference>
<evidence type="ECO:0000256" key="1">
    <source>
        <dbReference type="ARBA" id="ARBA00007447"/>
    </source>
</evidence>
<dbReference type="SUPFAM" id="SSF47862">
    <property type="entry name" value="Saposin"/>
    <property type="match status" value="1"/>
</dbReference>
<keyword evidence="4 8" id="KW-0378">Hydrolase</keyword>
<keyword evidence="5" id="KW-0865">Zymogen</keyword>